<dbReference type="EMBL" id="JABTXI010000004">
    <property type="protein sequence ID" value="MBY3590977.1"/>
    <property type="molecule type" value="Genomic_DNA"/>
</dbReference>
<sequence length="307" mass="32802">MSGARSALVLGATGQQGGAVARALNTKGWVVKALVRDPQGDKAKALTAQGIELRRGDLADPRSIQTAMSDVDAVFSIQPSSGQGSVYGVSDEQEVLWGKTVADLAKASGVGHLVYSSVGAAGKGITGMGHFDSKTEIEEYIRSLDIRYTIVRPSSFMEMLMLPGMGLDRGEFNFLMRPDQAMQVIAVDDIGKVVAAILDVPAAYAGRTLEIAGDEITGLDLQDVLSRVAERPVTYHRFPDRLLAENRFLGRLVELVDDGRCAGSADMKVLRQEFGDLMTLDTWLEGPGRPLLQNALQAAAVAAVALR</sequence>
<comment type="caution">
    <text evidence="4">The sequence shown here is derived from an EMBL/GenBank/DDBJ whole genome shotgun (WGS) entry which is preliminary data.</text>
</comment>
<dbReference type="PANTHER" id="PTHR42748">
    <property type="entry name" value="NITROGEN METABOLITE REPRESSION PROTEIN NMRA FAMILY MEMBER"/>
    <property type="match status" value="1"/>
</dbReference>
<dbReference type="Pfam" id="PF05368">
    <property type="entry name" value="NmrA"/>
    <property type="match status" value="1"/>
</dbReference>
<dbReference type="RefSeq" id="WP_221095733.1">
    <property type="nucleotide sequence ID" value="NZ_JABDWX010000020.1"/>
</dbReference>
<dbReference type="InterPro" id="IPR008030">
    <property type="entry name" value="NmrA-like"/>
</dbReference>
<organism evidence="4 5">
    <name type="scientific">Rhizobium bangladeshense</name>
    <dbReference type="NCBI Taxonomy" id="1138189"/>
    <lineage>
        <taxon>Bacteria</taxon>
        <taxon>Pseudomonadati</taxon>
        <taxon>Pseudomonadota</taxon>
        <taxon>Alphaproteobacteria</taxon>
        <taxon>Hyphomicrobiales</taxon>
        <taxon>Rhizobiaceae</taxon>
        <taxon>Rhizobium/Agrobacterium group</taxon>
        <taxon>Rhizobium</taxon>
    </lineage>
</organism>
<gene>
    <name evidence="4" type="ORF">HJA87_13975</name>
</gene>
<dbReference type="Gene3D" id="3.40.50.720">
    <property type="entry name" value="NAD(P)-binding Rossmann-like Domain"/>
    <property type="match status" value="1"/>
</dbReference>
<evidence type="ECO:0000313" key="4">
    <source>
        <dbReference type="EMBL" id="MBY3590977.1"/>
    </source>
</evidence>
<reference evidence="4 5" key="1">
    <citation type="submission" date="2020-06" db="EMBL/GenBank/DDBJ databases">
        <title>Global-level population genomics: horizontal gene transfer, symbiosis and evolution in Rhizobia.</title>
        <authorList>
            <person name="Gai Y."/>
        </authorList>
    </citation>
    <scope>NUCLEOTIDE SEQUENCE [LARGE SCALE GENOMIC DNA]</scope>
    <source>
        <strain evidence="4 5">PLR6_1b</strain>
    </source>
</reference>
<protein>
    <submittedName>
        <fullName evidence="4">NmrA/HSCARG family protein</fullName>
    </submittedName>
</protein>
<name>A0ABS7LHM7_9HYPH</name>
<evidence type="ECO:0000256" key="2">
    <source>
        <dbReference type="ARBA" id="ARBA00022857"/>
    </source>
</evidence>
<feature type="domain" description="NmrA-like" evidence="3">
    <location>
        <begin position="8"/>
        <end position="245"/>
    </location>
</feature>
<dbReference type="Gene3D" id="3.90.25.10">
    <property type="entry name" value="UDP-galactose 4-epimerase, domain 1"/>
    <property type="match status" value="1"/>
</dbReference>
<accession>A0ABS7LHM7</accession>
<evidence type="ECO:0000313" key="5">
    <source>
        <dbReference type="Proteomes" id="UP000720124"/>
    </source>
</evidence>
<evidence type="ECO:0000256" key="1">
    <source>
        <dbReference type="ARBA" id="ARBA00006328"/>
    </source>
</evidence>
<dbReference type="Proteomes" id="UP000720124">
    <property type="component" value="Unassembled WGS sequence"/>
</dbReference>
<dbReference type="CDD" id="cd05251">
    <property type="entry name" value="NmrA_like_SDR_a"/>
    <property type="match status" value="1"/>
</dbReference>
<keyword evidence="5" id="KW-1185">Reference proteome</keyword>
<dbReference type="InterPro" id="IPR051164">
    <property type="entry name" value="NmrA-like_oxidored"/>
</dbReference>
<keyword evidence="2" id="KW-0521">NADP</keyword>
<dbReference type="SUPFAM" id="SSF51735">
    <property type="entry name" value="NAD(P)-binding Rossmann-fold domains"/>
    <property type="match status" value="1"/>
</dbReference>
<evidence type="ECO:0000259" key="3">
    <source>
        <dbReference type="Pfam" id="PF05368"/>
    </source>
</evidence>
<comment type="similarity">
    <text evidence="1">Belongs to the NmrA-type oxidoreductase family.</text>
</comment>
<dbReference type="InterPro" id="IPR036291">
    <property type="entry name" value="NAD(P)-bd_dom_sf"/>
</dbReference>
<proteinExistence type="inferred from homology"/>
<dbReference type="PANTHER" id="PTHR42748:SF7">
    <property type="entry name" value="NMRA LIKE REDOX SENSOR 1-RELATED"/>
    <property type="match status" value="1"/>
</dbReference>